<dbReference type="PRINTS" id="PR00401">
    <property type="entry name" value="SH2DOMAIN"/>
</dbReference>
<comment type="caution">
    <text evidence="12">The sequence shown here is derived from an EMBL/GenBank/DDBJ whole genome shotgun (WGS) entry which is preliminary data.</text>
</comment>
<evidence type="ECO:0000256" key="2">
    <source>
        <dbReference type="ARBA" id="ARBA00022741"/>
    </source>
</evidence>
<keyword evidence="7" id="KW-0727">SH2 domain</keyword>
<sequence>MAQNLLLIVSSEWQQVYKRMKCEKTAHYGQEKDCAENNINPNIKMVKTGYNAVSRLASVLGFCCKDARNSMSESIEVTVLPVPVESMLYYYGSISRETAEWILWDRGCKDGMYLLRESNSDYVLSLCYQKSVLHYRIKKLSSGEVGLCGVPRQKFAGPVELVQGVEGLACKPTLPCNKSLDSVLPLTHWGVTEETIRKAILKKAREWGIDYHKAYVRERDDSSYALCLSHSGRIKHYKIDVLPSGEFAIQDGQRFPSIMALVSHYTLFSDGLWCSLQDPCVVPPRRSSDNSASRSRTSDSASENRTSSSNHHQSGSSGTLERNKTSSLRQGSANTDGSSPPSKTSRFLNSLNQRKLFSKIFSTVAPQFTQTLPQNASLSNPSSSHRRTLYPSLSDDNLEGGDLTRSVHARLSPELIGHPSTPPTCSRKSSLVNDVAFKEGKKGNIQKASSFDFLPAFLSLFIYGDGTVTSERKNKKGTPEASHRKTKIEREKFGDSQANCNGHSLPRTILEDGNRTRKSVPVPAPRLSLAKKPCKWNGPVYANREALASTGRSISLGEDASMEEAVCDKPVLNGLPIPQPFIRSASSPSVVSHARIRTQLSSIPMRLSSSEGGCCEPVLGVVRASSLNDQLDGHPIPKPRKKLPIAENRTETSCDSCASVDSSTSPTLTEISEFGIESFSEDIFPSDIATDEKDLLQDNGSSSKLELSAQAPAAANYDEMPVTVISDVYKDFSPVHDDISNDDSTTKTDAYLSMNGRIEDASSVYATLSGSSDVICLLSNDVPSPPSSTAANQGTHCPEGILVDIGISDENTLSREESELAYLTLRQCRRGPLNLDHKAIDLKEKIGSGIFCDVFKGVYSSGPIEVQFAIKTLKSSSVPNPKSEILKEAQTMIALDHPHIVRLIGVSDSNAFMLVMELAPLGPLSKYLRVHREVSTCEILVLMLQVVSAMEYLESKQFVHRDLAARNVLLVNESFVKISDFGMSRALGLGKEYYRAETAGKWPLKWYAPECIYYFKFSSKSDVWSYGVTLWEAVSYGEKPYQGMIGRDILRMFERNERLPKPESCPDAVYSVMRKCWLYKAEDRPCFTEIYELLRNCIGTNI</sequence>
<evidence type="ECO:0000256" key="7">
    <source>
        <dbReference type="PROSITE-ProRule" id="PRU00191"/>
    </source>
</evidence>
<evidence type="ECO:0000256" key="8">
    <source>
        <dbReference type="RuleBase" id="RU362096"/>
    </source>
</evidence>
<dbReference type="InterPro" id="IPR001245">
    <property type="entry name" value="Ser-Thr/Tyr_kinase_cat_dom"/>
</dbReference>
<evidence type="ECO:0000313" key="13">
    <source>
        <dbReference type="Proteomes" id="UP000887013"/>
    </source>
</evidence>
<dbReference type="InterPro" id="IPR020635">
    <property type="entry name" value="Tyr_kinase_cat_dom"/>
</dbReference>
<reference evidence="12" key="1">
    <citation type="submission" date="2020-08" db="EMBL/GenBank/DDBJ databases">
        <title>Multicomponent nature underlies the extraordinary mechanical properties of spider dragline silk.</title>
        <authorList>
            <person name="Kono N."/>
            <person name="Nakamura H."/>
            <person name="Mori M."/>
            <person name="Yoshida Y."/>
            <person name="Ohtoshi R."/>
            <person name="Malay A.D."/>
            <person name="Moran D.A.P."/>
            <person name="Tomita M."/>
            <person name="Numata K."/>
            <person name="Arakawa K."/>
        </authorList>
    </citation>
    <scope>NUCLEOTIDE SEQUENCE</scope>
</reference>
<evidence type="ECO:0000259" key="10">
    <source>
        <dbReference type="PROSITE" id="PS50001"/>
    </source>
</evidence>
<dbReference type="InterPro" id="IPR000719">
    <property type="entry name" value="Prot_kinase_dom"/>
</dbReference>
<keyword evidence="3 8" id="KW-0418">Kinase</keyword>
<protein>
    <recommendedName>
        <fullName evidence="8">Tyrosine-protein kinase</fullName>
        <ecNumber evidence="8">2.7.10.2</ecNumber>
    </recommendedName>
</protein>
<evidence type="ECO:0000256" key="4">
    <source>
        <dbReference type="ARBA" id="ARBA00022840"/>
    </source>
</evidence>
<dbReference type="SUPFAM" id="SSF55550">
    <property type="entry name" value="SH2 domain"/>
    <property type="match status" value="2"/>
</dbReference>
<evidence type="ECO:0000256" key="9">
    <source>
        <dbReference type="SAM" id="MobiDB-lite"/>
    </source>
</evidence>
<dbReference type="PROSITE" id="PS50001">
    <property type="entry name" value="SH2"/>
    <property type="match status" value="1"/>
</dbReference>
<evidence type="ECO:0000256" key="6">
    <source>
        <dbReference type="ARBA" id="ARBA00051245"/>
    </source>
</evidence>
<dbReference type="PANTHER" id="PTHR24418">
    <property type="entry name" value="TYROSINE-PROTEIN KINASE"/>
    <property type="match status" value="1"/>
</dbReference>
<dbReference type="GO" id="GO:0002009">
    <property type="term" value="P:morphogenesis of an epithelium"/>
    <property type="evidence" value="ECO:0007669"/>
    <property type="project" value="UniProtKB-ARBA"/>
</dbReference>
<keyword evidence="13" id="KW-1185">Reference proteome</keyword>
<feature type="compositionally biased region" description="Low complexity" evidence="9">
    <location>
        <begin position="289"/>
        <end position="318"/>
    </location>
</feature>
<dbReference type="SMART" id="SM00219">
    <property type="entry name" value="TyrKc"/>
    <property type="match status" value="1"/>
</dbReference>
<dbReference type="GO" id="GO:0005524">
    <property type="term" value="F:ATP binding"/>
    <property type="evidence" value="ECO:0007669"/>
    <property type="project" value="UniProtKB-KW"/>
</dbReference>
<keyword evidence="1 8" id="KW-0808">Transferase</keyword>
<dbReference type="SUPFAM" id="SSF56112">
    <property type="entry name" value="Protein kinase-like (PK-like)"/>
    <property type="match status" value="1"/>
</dbReference>
<feature type="compositionally biased region" description="Polar residues" evidence="9">
    <location>
        <begin position="372"/>
        <end position="383"/>
    </location>
</feature>
<evidence type="ECO:0000313" key="12">
    <source>
        <dbReference type="EMBL" id="GFT11765.1"/>
    </source>
</evidence>
<dbReference type="InterPro" id="IPR000980">
    <property type="entry name" value="SH2"/>
</dbReference>
<accession>A0A8X6NF75</accession>
<dbReference type="OrthoDB" id="10003345at2759"/>
<dbReference type="Gene3D" id="3.30.200.20">
    <property type="entry name" value="Phosphorylase Kinase, domain 1"/>
    <property type="match status" value="1"/>
</dbReference>
<name>A0A8X6NF75_NEPPI</name>
<dbReference type="Gene3D" id="1.10.510.10">
    <property type="entry name" value="Transferase(Phosphotransferase) domain 1"/>
    <property type="match status" value="1"/>
</dbReference>
<keyword evidence="4 8" id="KW-0067">ATP-binding</keyword>
<dbReference type="EC" id="2.7.10.2" evidence="8"/>
<dbReference type="InterPro" id="IPR008266">
    <property type="entry name" value="Tyr_kinase_AS"/>
</dbReference>
<dbReference type="Pfam" id="PF00017">
    <property type="entry name" value="SH2"/>
    <property type="match status" value="2"/>
</dbReference>
<organism evidence="12 13">
    <name type="scientific">Nephila pilipes</name>
    <name type="common">Giant wood spider</name>
    <name type="synonym">Nephila maculata</name>
    <dbReference type="NCBI Taxonomy" id="299642"/>
    <lineage>
        <taxon>Eukaryota</taxon>
        <taxon>Metazoa</taxon>
        <taxon>Ecdysozoa</taxon>
        <taxon>Arthropoda</taxon>
        <taxon>Chelicerata</taxon>
        <taxon>Arachnida</taxon>
        <taxon>Araneae</taxon>
        <taxon>Araneomorphae</taxon>
        <taxon>Entelegynae</taxon>
        <taxon>Araneoidea</taxon>
        <taxon>Nephilidae</taxon>
        <taxon>Nephila</taxon>
    </lineage>
</organism>
<dbReference type="InterPro" id="IPR011009">
    <property type="entry name" value="Kinase-like_dom_sf"/>
</dbReference>
<dbReference type="PROSITE" id="PS00109">
    <property type="entry name" value="PROTEIN_KINASE_TYR"/>
    <property type="match status" value="1"/>
</dbReference>
<dbReference type="SMART" id="SM00252">
    <property type="entry name" value="SH2"/>
    <property type="match status" value="2"/>
</dbReference>
<feature type="domain" description="SH2" evidence="10">
    <location>
        <begin position="89"/>
        <end position="280"/>
    </location>
</feature>
<comment type="similarity">
    <text evidence="8">Belongs to the protein kinase superfamily. Tyr protein kinase family.</text>
</comment>
<feature type="compositionally biased region" description="Polar residues" evidence="9">
    <location>
        <begin position="325"/>
        <end position="346"/>
    </location>
</feature>
<feature type="region of interest" description="Disordered" evidence="9">
    <location>
        <begin position="284"/>
        <end position="346"/>
    </location>
</feature>
<gene>
    <name evidence="12" type="primary">SYK</name>
    <name evidence="12" type="ORF">NPIL_316101</name>
</gene>
<dbReference type="InterPro" id="IPR050198">
    <property type="entry name" value="Non-receptor_tyrosine_kinases"/>
</dbReference>
<evidence type="ECO:0000259" key="11">
    <source>
        <dbReference type="PROSITE" id="PS50011"/>
    </source>
</evidence>
<proteinExistence type="inferred from homology"/>
<evidence type="ECO:0000256" key="5">
    <source>
        <dbReference type="ARBA" id="ARBA00023137"/>
    </source>
</evidence>
<dbReference type="EMBL" id="BMAW01009045">
    <property type="protein sequence ID" value="GFT11765.1"/>
    <property type="molecule type" value="Genomic_DNA"/>
</dbReference>
<dbReference type="GO" id="GO:0004715">
    <property type="term" value="F:non-membrane spanning protein tyrosine kinase activity"/>
    <property type="evidence" value="ECO:0007669"/>
    <property type="project" value="UniProtKB-EC"/>
</dbReference>
<comment type="catalytic activity">
    <reaction evidence="6 8">
        <text>L-tyrosyl-[protein] + ATP = O-phospho-L-tyrosyl-[protein] + ADP + H(+)</text>
        <dbReference type="Rhea" id="RHEA:10596"/>
        <dbReference type="Rhea" id="RHEA-COMP:10136"/>
        <dbReference type="Rhea" id="RHEA-COMP:20101"/>
        <dbReference type="ChEBI" id="CHEBI:15378"/>
        <dbReference type="ChEBI" id="CHEBI:30616"/>
        <dbReference type="ChEBI" id="CHEBI:46858"/>
        <dbReference type="ChEBI" id="CHEBI:61978"/>
        <dbReference type="ChEBI" id="CHEBI:456216"/>
        <dbReference type="EC" id="2.7.10.2"/>
    </reaction>
</comment>
<dbReference type="Proteomes" id="UP000887013">
    <property type="component" value="Unassembled WGS sequence"/>
</dbReference>
<dbReference type="AlphaFoldDB" id="A0A8X6NF75"/>
<dbReference type="InterPro" id="IPR036860">
    <property type="entry name" value="SH2_dom_sf"/>
</dbReference>
<dbReference type="Gene3D" id="3.30.505.10">
    <property type="entry name" value="SH2 domain"/>
    <property type="match status" value="2"/>
</dbReference>
<keyword evidence="2 8" id="KW-0547">Nucleotide-binding</keyword>
<dbReference type="Pfam" id="PF07714">
    <property type="entry name" value="PK_Tyr_Ser-Thr"/>
    <property type="match status" value="1"/>
</dbReference>
<dbReference type="PROSITE" id="PS50011">
    <property type="entry name" value="PROTEIN_KINASE_DOM"/>
    <property type="match status" value="1"/>
</dbReference>
<feature type="domain" description="Protein kinase" evidence="11">
    <location>
        <begin position="840"/>
        <end position="1094"/>
    </location>
</feature>
<dbReference type="FunFam" id="1.10.510.10:FF:000216">
    <property type="entry name" value="Tyrosine-protein kinase SYK"/>
    <property type="match status" value="1"/>
</dbReference>
<dbReference type="PRINTS" id="PR00109">
    <property type="entry name" value="TYRKINASE"/>
</dbReference>
<evidence type="ECO:0000256" key="3">
    <source>
        <dbReference type="ARBA" id="ARBA00022777"/>
    </source>
</evidence>
<feature type="region of interest" description="Disordered" evidence="9">
    <location>
        <begin position="495"/>
        <end position="521"/>
    </location>
</feature>
<feature type="region of interest" description="Disordered" evidence="9">
    <location>
        <begin position="372"/>
        <end position="399"/>
    </location>
</feature>
<evidence type="ECO:0000256" key="1">
    <source>
        <dbReference type="ARBA" id="ARBA00022679"/>
    </source>
</evidence>
<keyword evidence="5 8" id="KW-0829">Tyrosine-protein kinase</keyword>